<organism evidence="1 2">
    <name type="scientific">Dactylonectria estremocensis</name>
    <dbReference type="NCBI Taxonomy" id="1079267"/>
    <lineage>
        <taxon>Eukaryota</taxon>
        <taxon>Fungi</taxon>
        <taxon>Dikarya</taxon>
        <taxon>Ascomycota</taxon>
        <taxon>Pezizomycotina</taxon>
        <taxon>Sordariomycetes</taxon>
        <taxon>Hypocreomycetidae</taxon>
        <taxon>Hypocreales</taxon>
        <taxon>Nectriaceae</taxon>
        <taxon>Dactylonectria</taxon>
    </lineage>
</organism>
<reference evidence="1" key="1">
    <citation type="journal article" date="2021" name="Nat. Commun.">
        <title>Genetic determinants of endophytism in the Arabidopsis root mycobiome.</title>
        <authorList>
            <person name="Mesny F."/>
            <person name="Miyauchi S."/>
            <person name="Thiergart T."/>
            <person name="Pickel B."/>
            <person name="Atanasova L."/>
            <person name="Karlsson M."/>
            <person name="Huettel B."/>
            <person name="Barry K.W."/>
            <person name="Haridas S."/>
            <person name="Chen C."/>
            <person name="Bauer D."/>
            <person name="Andreopoulos W."/>
            <person name="Pangilinan J."/>
            <person name="LaButti K."/>
            <person name="Riley R."/>
            <person name="Lipzen A."/>
            <person name="Clum A."/>
            <person name="Drula E."/>
            <person name="Henrissat B."/>
            <person name="Kohler A."/>
            <person name="Grigoriev I.V."/>
            <person name="Martin F.M."/>
            <person name="Hacquard S."/>
        </authorList>
    </citation>
    <scope>NUCLEOTIDE SEQUENCE</scope>
    <source>
        <strain evidence="1">MPI-CAGE-AT-0021</strain>
    </source>
</reference>
<dbReference type="EMBL" id="JAGMUU010000003">
    <property type="protein sequence ID" value="KAH7157966.1"/>
    <property type="molecule type" value="Genomic_DNA"/>
</dbReference>
<evidence type="ECO:0000313" key="2">
    <source>
        <dbReference type="Proteomes" id="UP000717696"/>
    </source>
</evidence>
<accession>A0A9P9JBF9</accession>
<name>A0A9P9JBF9_9HYPO</name>
<gene>
    <name evidence="1" type="ORF">B0J13DRAFT_671679</name>
</gene>
<protein>
    <submittedName>
        <fullName evidence="1">Uncharacterized protein</fullName>
    </submittedName>
</protein>
<keyword evidence="2" id="KW-1185">Reference proteome</keyword>
<dbReference type="Proteomes" id="UP000717696">
    <property type="component" value="Unassembled WGS sequence"/>
</dbReference>
<comment type="caution">
    <text evidence="1">The sequence shown here is derived from an EMBL/GenBank/DDBJ whole genome shotgun (WGS) entry which is preliminary data.</text>
</comment>
<evidence type="ECO:0000313" key="1">
    <source>
        <dbReference type="EMBL" id="KAH7157966.1"/>
    </source>
</evidence>
<dbReference type="OrthoDB" id="1703565at2759"/>
<dbReference type="AlphaFoldDB" id="A0A9P9JBF9"/>
<sequence length="168" mass="18144">MVAAVTVAAYFAGATVLLKLLEILGIQECVQAWARRILPYPNVEPDLESAPVRIDTEAVNQRPQLQLKGAGITEWGPSTDRLLDAMENLSAASPPIVSLPKMRFGSVPEIQDAVSQLPARIIADIKAVQDNGRKLAVAQRESIRDFEFDMAPSVVVGQRNSPIESVGA</sequence>
<proteinExistence type="predicted"/>